<dbReference type="OrthoDB" id="248552at2"/>
<dbReference type="RefSeq" id="WP_058461684.1">
    <property type="nucleotide sequence ID" value="NZ_CAAAHS010000004.1"/>
</dbReference>
<keyword evidence="2 3" id="KW-0378">Hydrolase</keyword>
<dbReference type="InterPro" id="IPR007079">
    <property type="entry name" value="SuccinylArg_d-Hdrlase_AstB"/>
</dbReference>
<dbReference type="Proteomes" id="UP000281170">
    <property type="component" value="Plasmid 29"/>
</dbReference>
<evidence type="ECO:0000313" key="6">
    <source>
        <dbReference type="EMBL" id="VEH86290.1"/>
    </source>
</evidence>
<dbReference type="EC" id="3.5.3.23" evidence="3 4"/>
<dbReference type="PANTHER" id="PTHR30420:SF2">
    <property type="entry name" value="N-SUCCINYLARGININE DIHYDROLASE"/>
    <property type="match status" value="1"/>
</dbReference>
<dbReference type="Proteomes" id="UP000054859">
    <property type="component" value="Unassembled WGS sequence"/>
</dbReference>
<organism evidence="5 7">
    <name type="scientific">Legionella adelaidensis</name>
    <dbReference type="NCBI Taxonomy" id="45056"/>
    <lineage>
        <taxon>Bacteria</taxon>
        <taxon>Pseudomonadati</taxon>
        <taxon>Pseudomonadota</taxon>
        <taxon>Gammaproteobacteria</taxon>
        <taxon>Legionellales</taxon>
        <taxon>Legionellaceae</taxon>
        <taxon>Legionella</taxon>
    </lineage>
</organism>
<comment type="function">
    <text evidence="3">Catalyzes the hydrolysis of N(2)-succinylarginine into N(2)-succinylornithine, ammonia and CO(2).</text>
</comment>
<feature type="active site" evidence="3">
    <location>
        <position position="174"/>
    </location>
</feature>
<feature type="active site" evidence="3">
    <location>
        <position position="252"/>
    </location>
</feature>
<dbReference type="EMBL" id="LNKA01000001">
    <property type="protein sequence ID" value="KTC65966.1"/>
    <property type="molecule type" value="Genomic_DNA"/>
</dbReference>
<keyword evidence="7" id="KW-1185">Reference proteome</keyword>
<dbReference type="KEGG" id="ladl:NCTC12735_01939"/>
<dbReference type="PATRIC" id="fig|45056.6.peg.646"/>
<accession>A0A0W0R4M0</accession>
<dbReference type="InterPro" id="IPR037031">
    <property type="entry name" value="AstB_sf"/>
</dbReference>
<comment type="subunit">
    <text evidence="3">Homodimer.</text>
</comment>
<gene>
    <name evidence="3 5" type="primary">astB</name>
    <name evidence="5" type="ORF">Lade_0624</name>
    <name evidence="6" type="ORF">NCTC12735_01939</name>
</gene>
<dbReference type="GO" id="GO:0019544">
    <property type="term" value="P:L-arginine catabolic process to L-glutamate"/>
    <property type="evidence" value="ECO:0007669"/>
    <property type="project" value="UniProtKB-UniRule"/>
</dbReference>
<evidence type="ECO:0000256" key="1">
    <source>
        <dbReference type="ARBA" id="ARBA00022503"/>
    </source>
</evidence>
<dbReference type="AlphaFoldDB" id="A0A0W0R4M0"/>
<comment type="catalytic activity">
    <reaction evidence="3">
        <text>N(2)-succinyl-L-arginine + 2 H2O + 2 H(+) = N(2)-succinyl-L-ornithine + 2 NH4(+) + CO2</text>
        <dbReference type="Rhea" id="RHEA:19533"/>
        <dbReference type="ChEBI" id="CHEBI:15377"/>
        <dbReference type="ChEBI" id="CHEBI:15378"/>
        <dbReference type="ChEBI" id="CHEBI:16526"/>
        <dbReference type="ChEBI" id="CHEBI:28938"/>
        <dbReference type="ChEBI" id="CHEBI:58241"/>
        <dbReference type="ChEBI" id="CHEBI:58514"/>
        <dbReference type="EC" id="3.5.3.23"/>
    </reaction>
</comment>
<proteinExistence type="inferred from homology"/>
<dbReference type="GO" id="GO:0009015">
    <property type="term" value="F:N-succinylarginine dihydrolase activity"/>
    <property type="evidence" value="ECO:0007669"/>
    <property type="project" value="UniProtKB-UniRule"/>
</dbReference>
<feature type="binding site" evidence="3">
    <location>
        <position position="110"/>
    </location>
    <ligand>
        <name>substrate</name>
    </ligand>
</feature>
<dbReference type="Pfam" id="PF04996">
    <property type="entry name" value="AstB"/>
    <property type="match status" value="1"/>
</dbReference>
<reference evidence="6 8" key="2">
    <citation type="submission" date="2018-12" db="EMBL/GenBank/DDBJ databases">
        <authorList>
            <consortium name="Pathogen Informatics"/>
        </authorList>
    </citation>
    <scope>NUCLEOTIDE SEQUENCE [LARGE SCALE GENOMIC DNA]</scope>
    <source>
        <strain evidence="6 8">NCTC12735</strain>
        <plasmid evidence="8">29</plasmid>
    </source>
</reference>
<dbReference type="NCBIfam" id="TIGR03241">
    <property type="entry name" value="arg_catab_astB"/>
    <property type="match status" value="1"/>
</dbReference>
<dbReference type="Gene3D" id="3.75.10.20">
    <property type="entry name" value="Succinylarginine dihydrolase"/>
    <property type="match status" value="1"/>
</dbReference>
<dbReference type="EMBL" id="LR134438">
    <property type="protein sequence ID" value="VEH86290.1"/>
    <property type="molecule type" value="Genomic_DNA"/>
</dbReference>
<evidence type="ECO:0000313" key="8">
    <source>
        <dbReference type="Proteomes" id="UP000281170"/>
    </source>
</evidence>
<protein>
    <recommendedName>
        <fullName evidence="3 4">N-succinylarginine dihydrolase</fullName>
        <ecNumber evidence="3 4">3.5.3.23</ecNumber>
    </recommendedName>
</protein>
<feature type="binding site" evidence="3">
    <location>
        <position position="254"/>
    </location>
    <ligand>
        <name>substrate</name>
    </ligand>
</feature>
<dbReference type="PANTHER" id="PTHR30420">
    <property type="entry name" value="N-SUCCINYLARGININE DIHYDROLASE"/>
    <property type="match status" value="1"/>
</dbReference>
<comment type="pathway">
    <text evidence="3">Amino-acid degradation; L-arginine degradation via AST pathway; L-glutamate and succinate from L-arginine: step 2/5.</text>
</comment>
<feature type="active site" description="Nucleophile" evidence="3">
    <location>
        <position position="372"/>
    </location>
</feature>
<keyword evidence="1 3" id="KW-0056">Arginine metabolism</keyword>
<dbReference type="STRING" id="45056.Lade_0624"/>
<feature type="binding site" evidence="3">
    <location>
        <begin position="137"/>
        <end position="138"/>
    </location>
    <ligand>
        <name>substrate</name>
    </ligand>
</feature>
<feature type="binding site" evidence="3">
    <location>
        <position position="216"/>
    </location>
    <ligand>
        <name>substrate</name>
    </ligand>
</feature>
<evidence type="ECO:0000256" key="4">
    <source>
        <dbReference type="NCBIfam" id="TIGR03241"/>
    </source>
</evidence>
<keyword evidence="6" id="KW-0614">Plasmid</keyword>
<evidence type="ECO:0000256" key="3">
    <source>
        <dbReference type="HAMAP-Rule" id="MF_01172"/>
    </source>
</evidence>
<dbReference type="SUPFAM" id="SSF55909">
    <property type="entry name" value="Pentein"/>
    <property type="match status" value="1"/>
</dbReference>
<sequence>MKVYELNVDGLVGPTHHYAGLSAGNLASTRNALTLANPKAAALQGLSKMRLLHEMGLKQAFLPPHPRPNIELLTQLGFSGTREQKIKKAKKIAPSLLSTCFSSSGMWTANAATVSASLDTLDKKVHFTPANLVSNLHRFQETDFTAALLKTIFSNPKYFTHHSPLPRSLITGDEGAANYNRLCANHATKGISLFVYGRQALPANNSFPAPLRFPARQTLEASQAVSRLHGLCGESTIFACQNPLAIDQGVFHNDVISVANENVFLLHEEAFLAQSTLLKTIEQKSDFAIHFIEAKTIHFSVPEAVQSYLFNSQLITVPDTKDMILISPIECEENSNVLYFINEVIADSGNPIRGVRFLNLRQSMRNGGGPACLRLRVPLTEEELAAMHPGVLITDPLLERLEAWINKHYRTELYADDLDDPELWQECESALDELTSIIGLKNIYPFQRV</sequence>
<feature type="binding site" evidence="3">
    <location>
        <begin position="19"/>
        <end position="28"/>
    </location>
    <ligand>
        <name>substrate</name>
    </ligand>
</feature>
<comment type="similarity">
    <text evidence="3">Belongs to the succinylarginine dihydrolase family.</text>
</comment>
<evidence type="ECO:0000313" key="5">
    <source>
        <dbReference type="EMBL" id="KTC65966.1"/>
    </source>
</evidence>
<name>A0A0W0R4M0_9GAMM</name>
<dbReference type="HAMAP" id="MF_01172">
    <property type="entry name" value="AstB"/>
    <property type="match status" value="1"/>
</dbReference>
<reference evidence="5 7" key="1">
    <citation type="submission" date="2015-11" db="EMBL/GenBank/DDBJ databases">
        <title>Identification of large and diverse effector repertoires of 38 Legionella species.</title>
        <authorList>
            <person name="Burstein D."/>
            <person name="Amaro F."/>
            <person name="Zusman T."/>
            <person name="Lifshitz Z."/>
            <person name="Cohen O."/>
            <person name="Gilbert J.A."/>
            <person name="Pupko T."/>
            <person name="Shuman H.A."/>
            <person name="Segal G."/>
        </authorList>
    </citation>
    <scope>NUCLEOTIDE SEQUENCE [LARGE SCALE GENOMIC DNA]</scope>
    <source>
        <strain evidence="5 7">1762-AUS-E</strain>
    </source>
</reference>
<dbReference type="UniPathway" id="UPA00185">
    <property type="reaction ID" value="UER00280"/>
</dbReference>
<dbReference type="NCBIfam" id="NF009789">
    <property type="entry name" value="PRK13281.1"/>
    <property type="match status" value="1"/>
</dbReference>
<dbReference type="GO" id="GO:0019545">
    <property type="term" value="P:L-arginine catabolic process to succinate"/>
    <property type="evidence" value="ECO:0007669"/>
    <property type="project" value="UniProtKB-UniRule"/>
</dbReference>
<evidence type="ECO:0000313" key="7">
    <source>
        <dbReference type="Proteomes" id="UP000054859"/>
    </source>
</evidence>
<evidence type="ECO:0000256" key="2">
    <source>
        <dbReference type="ARBA" id="ARBA00022801"/>
    </source>
</evidence>
<geneLocation type="plasmid" evidence="6 8">
    <name>29</name>
</geneLocation>
<feature type="binding site" evidence="3">
    <location>
        <position position="366"/>
    </location>
    <ligand>
        <name>substrate</name>
    </ligand>
</feature>